<evidence type="ECO:0000256" key="1">
    <source>
        <dbReference type="SAM" id="MobiDB-lite"/>
    </source>
</evidence>
<organism evidence="2">
    <name type="scientific">freshwater metagenome</name>
    <dbReference type="NCBI Taxonomy" id="449393"/>
    <lineage>
        <taxon>unclassified sequences</taxon>
        <taxon>metagenomes</taxon>
        <taxon>ecological metagenomes</taxon>
    </lineage>
</organism>
<evidence type="ECO:0000313" key="2">
    <source>
        <dbReference type="EMBL" id="CAB4585319.1"/>
    </source>
</evidence>
<sequence length="58" mass="5876">MRALPSVNNNPTTVAPPAPSNTSGTVSAIPTKVIRTATHTWRPAGRPSNVAPTATIAG</sequence>
<gene>
    <name evidence="2" type="ORF">UFOPK1722_01310</name>
</gene>
<reference evidence="2" key="1">
    <citation type="submission" date="2020-05" db="EMBL/GenBank/DDBJ databases">
        <authorList>
            <person name="Chiriac C."/>
            <person name="Salcher M."/>
            <person name="Ghai R."/>
            <person name="Kavagutti S V."/>
        </authorList>
    </citation>
    <scope>NUCLEOTIDE SEQUENCE</scope>
</reference>
<dbReference type="AlphaFoldDB" id="A0A6J6FC84"/>
<dbReference type="EMBL" id="CAEZTS010000122">
    <property type="protein sequence ID" value="CAB4585319.1"/>
    <property type="molecule type" value="Genomic_DNA"/>
</dbReference>
<feature type="region of interest" description="Disordered" evidence="1">
    <location>
        <begin position="1"/>
        <end position="58"/>
    </location>
</feature>
<protein>
    <submittedName>
        <fullName evidence="2">Unannotated protein</fullName>
    </submittedName>
</protein>
<name>A0A6J6FC84_9ZZZZ</name>
<accession>A0A6J6FC84</accession>
<proteinExistence type="predicted"/>
<feature type="compositionally biased region" description="Low complexity" evidence="1">
    <location>
        <begin position="1"/>
        <end position="13"/>
    </location>
</feature>